<feature type="domain" description="SH3" evidence="18">
    <location>
        <begin position="735"/>
        <end position="794"/>
    </location>
</feature>
<dbReference type="GO" id="GO:0005737">
    <property type="term" value="C:cytoplasm"/>
    <property type="evidence" value="ECO:0007669"/>
    <property type="project" value="UniProtKB-ARBA"/>
</dbReference>
<dbReference type="GO" id="GO:0003779">
    <property type="term" value="F:actin binding"/>
    <property type="evidence" value="ECO:0007669"/>
    <property type="project" value="UniProtKB-KW"/>
</dbReference>
<dbReference type="GO" id="GO:0051693">
    <property type="term" value="P:actin filament capping"/>
    <property type="evidence" value="ECO:0007669"/>
    <property type="project" value="UniProtKB-KW"/>
</dbReference>
<dbReference type="PRINTS" id="PR01887">
    <property type="entry name" value="SPECTRNALPHA"/>
</dbReference>
<evidence type="ECO:0000256" key="5">
    <source>
        <dbReference type="ARBA" id="ARBA00022467"/>
    </source>
</evidence>
<dbReference type="SMART" id="SM00150">
    <property type="entry name" value="SPEC"/>
    <property type="match status" value="18"/>
</dbReference>
<keyword evidence="7" id="KW-0597">Phosphoprotein</keyword>
<keyword evidence="11" id="KW-0112">Calmodulin-binding</keyword>
<keyword evidence="6" id="KW-0963">Cytoplasm</keyword>
<feature type="coiled-coil region" evidence="17">
    <location>
        <begin position="981"/>
        <end position="1040"/>
    </location>
</feature>
<organism evidence="20">
    <name type="scientific">Hydra vulgaris</name>
    <name type="common">Hydra</name>
    <name type="synonym">Hydra attenuata</name>
    <dbReference type="NCBI Taxonomy" id="6087"/>
    <lineage>
        <taxon>Eukaryota</taxon>
        <taxon>Metazoa</taxon>
        <taxon>Cnidaria</taxon>
        <taxon>Hydrozoa</taxon>
        <taxon>Hydroidolina</taxon>
        <taxon>Anthoathecata</taxon>
        <taxon>Aplanulata</taxon>
        <taxon>Hydridae</taxon>
        <taxon>Hydra</taxon>
    </lineage>
</organism>
<keyword evidence="4 16" id="KW-0728">SH3 domain</keyword>
<dbReference type="OrthoDB" id="6018565at2759"/>
<keyword evidence="12" id="KW-0009">Actin-binding</keyword>
<dbReference type="Pfam" id="PF00435">
    <property type="entry name" value="Spectrin"/>
    <property type="match status" value="18"/>
</dbReference>
<keyword evidence="8" id="KW-0479">Metal-binding</keyword>
<evidence type="ECO:0000256" key="16">
    <source>
        <dbReference type="PROSITE-ProRule" id="PRU00192"/>
    </source>
</evidence>
<sequence length="2176" mass="252414">EKLNSSWYTLMEHVQEKNKKLMVLFELYHFYRDVDESLVWMSEKNDILSNPDIGDDLQSVTALQRKHETLERDLAALSVKVSILNNEASDLKKKYGDAEKTIIEKENELSLYWKNLQEKAFVRKKNLADSFCLHKFLSESRDYQSFVNDMVSMIKTDKKGSDVESAKALQEMHDEHKGYIDASEDGFEKTIALGKKIIEDEHCGKPDVENEIAILQKERQKVIECWVEKKKEYDQGLDFQLFMRDADQMESIMVKQENFLCSEPDSDSVDGADKLKKKQEEFENALQTQEEKIEAIIEFADRLASQNHSAIQEIKAKQEHIINRRNRLWELASLRRSKLGDSSQFYQFEREAEETKIWLQEKLKVAQDECFCDPINLQGKIQKQHAFLLELNANKSRIDSVKERGHELIDSAHYAKNEILTLINEVEMGWEEVNLKAEEKTQRLSEANLEQQFVRSIEDFEMWLGETEMHLESDDLGKNLASVKNLQKKLNLLEADVLSHKEPLQVIKEAASQFIANNHFNSEAILIKQASVADRYSRIDIPLHKRKTDLENSRKYHQLLHDIEDEESWIKEKEPIVSSLHTGKDLIGAQNLLKKHQALVAEISLHEKDIAEVCLTGNNLVKEGHYACEDIKTNIEYLSNLWNDLKNRSDLRMRELLDAIETHQYIADADDAESWIIEKEPLASNSEYGKDEDTAQAMLKKHKALMADIEAFSAIINVLNEQSQKCKPFIFGDLSNKEVVEVIQNYDEKNPHEISIEKGQILTLLNSSNREWWKVESDDRQGFVPKECLQKVDSFKASQDILSNITETESIASRQEKLNKRYNDLITNAQQRNIMLQESIKKNAMLRKVKQIQSWIQDSEAVIMCSEVGVDMDDVEALQKKYDEFEKNMVSQEQRITELRLLCSQLKEENASEYEKVNAVLENVSQQWGKMLENASHRKKVLESSSEIHKFHRDADDAKAWIDEKSISLSSIDYGKDLASVQSLQRKHEVLERDLAALEEKVNSLNAEAGKLMDNHLTSADLIKEKLNDLTENWSELTRKANERKAKLNESYAFQKFLNDYRDQLSWIQSINSLVSSDDLASDVVEAEAMLDRHQEHKFEMDSHELTFDNFNAFGERLIEEKHCNSLEIAEKIQEIKTSREHLEILWNKRKKTLDENMDEMLFNRDAELAESWMAARETSLKNEDNESTDVLMKKQKDFEKAIAIQEGKIQVLQQTAEDLINAKHYNNEIISSRIVAVMARWETLKEALVDRRSKLGESQSLQSVSKDLDDIESWISEKLQSALDESYMDPSNIQGKLQKHQALEAEVSSNKDRVLSTVSIGNGLIKQNKCKGSEEHIKERLDNIESTWRTLCECCKIKTKKLLEASEQQAFSHDAQDLEFWLGEIEKVLSSPNCGSNLSDVQNLLKKHQFTEADIFAHEERIVMLQVLCKHFVEVKHFDASKILETTDNIVMRFNNLKILASNRKNMLESSFALYQYYRDIDDQESWIRVKKVLASSQDYGQDVTSCQNLQKKAQRLIAEIKTFEPQFEQILSKIDYFKEKEPTCTEKINARCEQLKNNWNELTQLANNRNKLLVEAQEYQQIVSDIHVEFSWIAEKQKLVLSEDYGDTLAAIQGLLKKQEAFCNDLCVHKVRFENIQKQGKKLIEENNFKKVTIKEKIDELSVKFAALDKDAGLRQHKLNDNNSFLQFKWKADVAESWIEEKEKYLKVDHFAKDLFSAQNLITRQDAFEAGLSAFELDGIARITVLKEELVSSQHEQSAAIVEAYKNLLARWHDLLNNTAKLRQSLIEQQKYHQMIEDLFLIFAKKASAFNSWFENAEEDLTDPVRCNSVEQIKELLDSHSTFRNCLSQPKADFAQLIDLDSQIKAYNINYNPYTWFDMEALEETWKKLQETVKDREVELEKEARRQDFNDELRQSYASKANLFHKFLEETKELMVDLSGSLEDQLKTLKNTSNIIQAKRDDLDNIEILGAQLEEAMILDNKYTEHSTVGLAQQFDQLNQLNMRMQQNLDHQIQAKNRTGVSEEKLKEFTSMFKHFDKDRTGFLEHQEFKSCLRSLGYNLPLVEEGADDPEFKSILFTVDPNNDGVVSLNEYIAFMISRETENVKSAKEVDEAFRAITDGGKQIYVTEQELYQALTREQAEFCMSRMKTYVDKNGRELPGYFDYGLFCEELFVA</sequence>
<evidence type="ECO:0000256" key="11">
    <source>
        <dbReference type="ARBA" id="ARBA00022860"/>
    </source>
</evidence>
<comment type="similarity">
    <text evidence="2">Belongs to the spectrin family.</text>
</comment>
<feature type="coiled-coil region" evidence="17">
    <location>
        <begin position="875"/>
        <end position="909"/>
    </location>
</feature>
<evidence type="ECO:0000259" key="19">
    <source>
        <dbReference type="PROSITE" id="PS50222"/>
    </source>
</evidence>
<name>T2MDE9_HYDVU</name>
<keyword evidence="10" id="KW-0106">Calcium</keyword>
<keyword evidence="14" id="KW-0455">Luminescence</keyword>
<dbReference type="PANTHER" id="PTHR11915">
    <property type="entry name" value="SPECTRIN/FILAMIN RELATED CYTOSKELETAL PROTEIN"/>
    <property type="match status" value="1"/>
</dbReference>
<dbReference type="FunFam" id="1.20.58.60:FF:000013">
    <property type="entry name" value="Spectrin alpha chain, non-erythrocytic 1"/>
    <property type="match status" value="1"/>
</dbReference>
<dbReference type="Pfam" id="PF08726">
    <property type="entry name" value="EFhand_Ca_insen"/>
    <property type="match status" value="1"/>
</dbReference>
<dbReference type="SMART" id="SM00054">
    <property type="entry name" value="EFh"/>
    <property type="match status" value="2"/>
</dbReference>
<evidence type="ECO:0000256" key="7">
    <source>
        <dbReference type="ARBA" id="ARBA00022553"/>
    </source>
</evidence>
<dbReference type="InterPro" id="IPR014837">
    <property type="entry name" value="EF-hand_Ca_insen"/>
</dbReference>
<gene>
    <name evidence="20" type="primary">SPTAN1</name>
</gene>
<dbReference type="FunFam" id="1.20.58.60:FF:000020">
    <property type="entry name" value="Spectrin alpha chain, non-erythrocytic 1"/>
    <property type="match status" value="3"/>
</dbReference>
<evidence type="ECO:0000256" key="3">
    <source>
        <dbReference type="ARBA" id="ARBA00007828"/>
    </source>
</evidence>
<dbReference type="CDD" id="cd00051">
    <property type="entry name" value="EFh"/>
    <property type="match status" value="1"/>
</dbReference>
<comment type="similarity">
    <text evidence="3">Belongs to the aequorin family.</text>
</comment>
<dbReference type="SUPFAM" id="SSF47473">
    <property type="entry name" value="EF-hand"/>
    <property type="match status" value="1"/>
</dbReference>
<evidence type="ECO:0000256" key="4">
    <source>
        <dbReference type="ARBA" id="ARBA00022443"/>
    </source>
</evidence>
<dbReference type="Gene3D" id="1.10.238.10">
    <property type="entry name" value="EF-hand"/>
    <property type="match status" value="2"/>
</dbReference>
<evidence type="ECO:0000256" key="15">
    <source>
        <dbReference type="ARBA" id="ARBA00023262"/>
    </source>
</evidence>
<evidence type="ECO:0000259" key="18">
    <source>
        <dbReference type="PROSITE" id="PS50002"/>
    </source>
</evidence>
<keyword evidence="13" id="KW-0206">Cytoskeleton</keyword>
<evidence type="ECO:0000256" key="6">
    <source>
        <dbReference type="ARBA" id="ARBA00022490"/>
    </source>
</evidence>
<keyword evidence="15" id="KW-0599">Photoprotein</keyword>
<dbReference type="Gene3D" id="2.30.30.40">
    <property type="entry name" value="SH3 Domains"/>
    <property type="match status" value="1"/>
</dbReference>
<dbReference type="FunFam" id="1.20.58.60:FF:000007">
    <property type="entry name" value="Spectrin alpha chain non-erythrocytic 1"/>
    <property type="match status" value="2"/>
</dbReference>
<dbReference type="InterPro" id="IPR001452">
    <property type="entry name" value="SH3_domain"/>
</dbReference>
<dbReference type="InterPro" id="IPR035825">
    <property type="entry name" value="Alpha_Spectrin_SH3"/>
</dbReference>
<evidence type="ECO:0000256" key="13">
    <source>
        <dbReference type="ARBA" id="ARBA00023212"/>
    </source>
</evidence>
<evidence type="ECO:0000256" key="9">
    <source>
        <dbReference type="ARBA" id="ARBA00022737"/>
    </source>
</evidence>
<feature type="coiled-coil region" evidence="17">
    <location>
        <begin position="60"/>
        <end position="108"/>
    </location>
</feature>
<dbReference type="Pfam" id="PF13499">
    <property type="entry name" value="EF-hand_7"/>
    <property type="match status" value="1"/>
</dbReference>
<dbReference type="InterPro" id="IPR036028">
    <property type="entry name" value="SH3-like_dom_sf"/>
</dbReference>
<dbReference type="FunFam" id="1.10.238.10:FF:000020">
    <property type="entry name" value="spectrin alpha chain, non-erythrocytic 1"/>
    <property type="match status" value="1"/>
</dbReference>
<feature type="non-terminal residue" evidence="20">
    <location>
        <position position="1"/>
    </location>
</feature>
<dbReference type="Gene3D" id="1.20.58.60">
    <property type="match status" value="18"/>
</dbReference>
<feature type="domain" description="EF-hand" evidence="19">
    <location>
        <begin position="2069"/>
        <end position="2104"/>
    </location>
</feature>
<dbReference type="CDD" id="cd00176">
    <property type="entry name" value="SPEC"/>
    <property type="match status" value="11"/>
</dbReference>
<dbReference type="SMART" id="SM00326">
    <property type="entry name" value="SH3"/>
    <property type="match status" value="1"/>
</dbReference>
<dbReference type="InterPro" id="IPR018159">
    <property type="entry name" value="Spectrin/alpha-actinin"/>
</dbReference>
<dbReference type="SUPFAM" id="SSF46966">
    <property type="entry name" value="Spectrin repeat"/>
    <property type="match status" value="15"/>
</dbReference>
<keyword evidence="5" id="KW-0117">Actin capping</keyword>
<reference evidence="20" key="1">
    <citation type="journal article" date="2013" name="Genome Biol. Evol.">
        <title>Punctuated emergences of genetic and phenotypic innovations in eumetazoan, bilaterian, euteleostome, and hominidae ancestors.</title>
        <authorList>
            <person name="Wenger Y."/>
            <person name="Galliot B."/>
        </authorList>
    </citation>
    <scope>NUCLEOTIDE SEQUENCE</scope>
    <source>
        <tissue evidence="20">Whole animals</tissue>
    </source>
</reference>
<feature type="domain" description="EF-hand" evidence="19">
    <location>
        <begin position="2026"/>
        <end position="2061"/>
    </location>
</feature>
<dbReference type="InterPro" id="IPR018247">
    <property type="entry name" value="EF_Hand_1_Ca_BS"/>
</dbReference>
<evidence type="ECO:0000256" key="10">
    <source>
        <dbReference type="ARBA" id="ARBA00022837"/>
    </source>
</evidence>
<evidence type="ECO:0000256" key="14">
    <source>
        <dbReference type="ARBA" id="ARBA00023223"/>
    </source>
</evidence>
<dbReference type="GO" id="GO:0008218">
    <property type="term" value="P:bioluminescence"/>
    <property type="evidence" value="ECO:0007669"/>
    <property type="project" value="UniProtKB-KW"/>
</dbReference>
<evidence type="ECO:0000256" key="17">
    <source>
        <dbReference type="SAM" id="Coils"/>
    </source>
</evidence>
<accession>T2MDE9</accession>
<dbReference type="SUPFAM" id="SSF50044">
    <property type="entry name" value="SH3-domain"/>
    <property type="match status" value="1"/>
</dbReference>
<dbReference type="InterPro" id="IPR002048">
    <property type="entry name" value="EF_hand_dom"/>
</dbReference>
<dbReference type="PROSITE" id="PS50222">
    <property type="entry name" value="EF_HAND_2"/>
    <property type="match status" value="2"/>
</dbReference>
<dbReference type="InterPro" id="IPR011992">
    <property type="entry name" value="EF-hand-dom_pair"/>
</dbReference>
<dbReference type="GO" id="GO:0005516">
    <property type="term" value="F:calmodulin binding"/>
    <property type="evidence" value="ECO:0007669"/>
    <property type="project" value="UniProtKB-KW"/>
</dbReference>
<keyword evidence="9" id="KW-0677">Repeat</keyword>
<evidence type="ECO:0000256" key="1">
    <source>
        <dbReference type="ARBA" id="ARBA00004245"/>
    </source>
</evidence>
<dbReference type="CDD" id="cd11808">
    <property type="entry name" value="SH3_Alpha_Spectrin"/>
    <property type="match status" value="1"/>
</dbReference>
<evidence type="ECO:0000256" key="8">
    <source>
        <dbReference type="ARBA" id="ARBA00022723"/>
    </source>
</evidence>
<comment type="subcellular location">
    <subcellularLocation>
        <location evidence="1">Cytoplasm</location>
        <location evidence="1">Cytoskeleton</location>
    </subcellularLocation>
</comment>
<evidence type="ECO:0000313" key="20">
    <source>
        <dbReference type="EMBL" id="CDG70139.1"/>
    </source>
</evidence>
<dbReference type="EMBL" id="HAAD01003907">
    <property type="protein sequence ID" value="CDG70139.1"/>
    <property type="molecule type" value="mRNA"/>
</dbReference>
<evidence type="ECO:0000256" key="12">
    <source>
        <dbReference type="ARBA" id="ARBA00023203"/>
    </source>
</evidence>
<dbReference type="GO" id="GO:0005856">
    <property type="term" value="C:cytoskeleton"/>
    <property type="evidence" value="ECO:0007669"/>
    <property type="project" value="UniProtKB-SubCell"/>
</dbReference>
<evidence type="ECO:0000256" key="2">
    <source>
        <dbReference type="ARBA" id="ARBA00006826"/>
    </source>
</evidence>
<dbReference type="Pfam" id="PF00018">
    <property type="entry name" value="SH3_1"/>
    <property type="match status" value="1"/>
</dbReference>
<dbReference type="GO" id="GO:0005509">
    <property type="term" value="F:calcium ion binding"/>
    <property type="evidence" value="ECO:0007669"/>
    <property type="project" value="InterPro"/>
</dbReference>
<dbReference type="PROSITE" id="PS50002">
    <property type="entry name" value="SH3"/>
    <property type="match status" value="1"/>
</dbReference>
<dbReference type="PROSITE" id="PS00018">
    <property type="entry name" value="EF_HAND_1"/>
    <property type="match status" value="2"/>
</dbReference>
<dbReference type="InterPro" id="IPR002017">
    <property type="entry name" value="Spectrin_repeat"/>
</dbReference>
<protein>
    <submittedName>
        <fullName evidence="20">Spectrin alpha chain, brain</fullName>
    </submittedName>
</protein>
<proteinExistence type="evidence at transcript level"/>
<keyword evidence="17" id="KW-0175">Coiled coil</keyword>
<dbReference type="SMART" id="SM01184">
    <property type="entry name" value="efhand_Ca_insen"/>
    <property type="match status" value="1"/>
</dbReference>